<comment type="catalytic activity">
    <reaction evidence="9">
        <text>DNA(n) + a 2'-deoxyribonucleoside 5'-triphosphate = DNA(n+1) + diphosphate</text>
        <dbReference type="Rhea" id="RHEA:22508"/>
        <dbReference type="Rhea" id="RHEA-COMP:17339"/>
        <dbReference type="Rhea" id="RHEA-COMP:17340"/>
        <dbReference type="ChEBI" id="CHEBI:33019"/>
        <dbReference type="ChEBI" id="CHEBI:61560"/>
        <dbReference type="ChEBI" id="CHEBI:173112"/>
        <dbReference type="EC" id="2.7.7.49"/>
    </reaction>
</comment>
<keyword evidence="12" id="KW-1185">Reference proteome</keyword>
<protein>
    <recommendedName>
        <fullName evidence="1">RNA-directed DNA polymerase</fullName>
        <ecNumber evidence="1">2.7.7.49</ecNumber>
    </recommendedName>
</protein>
<keyword evidence="11" id="KW-0378">Hydrolase</keyword>
<evidence type="ECO:0000313" key="11">
    <source>
        <dbReference type="EMBL" id="TWT65902.1"/>
    </source>
</evidence>
<comment type="similarity">
    <text evidence="8">Belongs to the bacterial reverse transcriptase family.</text>
</comment>
<dbReference type="PRINTS" id="PR00866">
    <property type="entry name" value="RNADNAPOLMS"/>
</dbReference>
<dbReference type="OrthoDB" id="9788687at2"/>
<evidence type="ECO:0000256" key="5">
    <source>
        <dbReference type="ARBA" id="ARBA00022842"/>
    </source>
</evidence>
<dbReference type="PANTHER" id="PTHR34047:SF7">
    <property type="entry name" value="RNA-DIRECTED DNA POLYMERASE"/>
    <property type="match status" value="1"/>
</dbReference>
<dbReference type="AlphaFoldDB" id="A0A5C5XWA2"/>
<keyword evidence="5" id="KW-0460">Magnesium</keyword>
<dbReference type="GO" id="GO:0003723">
    <property type="term" value="F:RNA binding"/>
    <property type="evidence" value="ECO:0007669"/>
    <property type="project" value="InterPro"/>
</dbReference>
<name>A0A5C5XWA2_9BACT</name>
<evidence type="ECO:0000259" key="10">
    <source>
        <dbReference type="PROSITE" id="PS50878"/>
    </source>
</evidence>
<evidence type="ECO:0000256" key="9">
    <source>
        <dbReference type="ARBA" id="ARBA00048173"/>
    </source>
</evidence>
<feature type="domain" description="Reverse transcriptase" evidence="10">
    <location>
        <begin position="17"/>
        <end position="242"/>
    </location>
</feature>
<dbReference type="Proteomes" id="UP000318478">
    <property type="component" value="Unassembled WGS sequence"/>
</dbReference>
<keyword evidence="3" id="KW-0548">Nucleotidyltransferase</keyword>
<dbReference type="EMBL" id="SJPO01000018">
    <property type="protein sequence ID" value="TWT65902.1"/>
    <property type="molecule type" value="Genomic_DNA"/>
</dbReference>
<dbReference type="InterPro" id="IPR043502">
    <property type="entry name" value="DNA/RNA_pol_sf"/>
</dbReference>
<keyword evidence="2" id="KW-0808">Transferase</keyword>
<keyword evidence="7" id="KW-0051">Antiviral defense</keyword>
<dbReference type="GO" id="GO:0051607">
    <property type="term" value="P:defense response to virus"/>
    <property type="evidence" value="ECO:0007669"/>
    <property type="project" value="UniProtKB-KW"/>
</dbReference>
<reference evidence="11 12" key="1">
    <citation type="submission" date="2019-02" db="EMBL/GenBank/DDBJ databases">
        <title>Deep-cultivation of Planctomycetes and their phenomic and genomic characterization uncovers novel biology.</title>
        <authorList>
            <person name="Wiegand S."/>
            <person name="Jogler M."/>
            <person name="Boedeker C."/>
            <person name="Pinto D."/>
            <person name="Vollmers J."/>
            <person name="Rivas-Marin E."/>
            <person name="Kohn T."/>
            <person name="Peeters S.H."/>
            <person name="Heuer A."/>
            <person name="Rast P."/>
            <person name="Oberbeckmann S."/>
            <person name="Bunk B."/>
            <person name="Jeske O."/>
            <person name="Meyerdierks A."/>
            <person name="Storesund J.E."/>
            <person name="Kallscheuer N."/>
            <person name="Luecker S."/>
            <person name="Lage O.M."/>
            <person name="Pohl T."/>
            <person name="Merkel B.J."/>
            <person name="Hornburger P."/>
            <person name="Mueller R.-W."/>
            <person name="Bruemmer F."/>
            <person name="Labrenz M."/>
            <person name="Spormann A.M."/>
            <person name="Op Den Camp H."/>
            <person name="Overmann J."/>
            <person name="Amann R."/>
            <person name="Jetten M.S.M."/>
            <person name="Mascher T."/>
            <person name="Medema M.H."/>
            <person name="Devos D.P."/>
            <person name="Kaster A.-K."/>
            <person name="Ovreas L."/>
            <person name="Rohde M."/>
            <person name="Galperin M.Y."/>
            <person name="Jogler C."/>
        </authorList>
    </citation>
    <scope>NUCLEOTIDE SEQUENCE [LARGE SCALE GENOMIC DNA]</scope>
    <source>
        <strain evidence="11 12">Pla123a</strain>
    </source>
</reference>
<dbReference type="GO" id="GO:0046872">
    <property type="term" value="F:metal ion binding"/>
    <property type="evidence" value="ECO:0007669"/>
    <property type="project" value="UniProtKB-KW"/>
</dbReference>
<evidence type="ECO:0000313" key="12">
    <source>
        <dbReference type="Proteomes" id="UP000318478"/>
    </source>
</evidence>
<keyword evidence="11" id="KW-0645">Protease</keyword>
<dbReference type="GO" id="GO:0003964">
    <property type="term" value="F:RNA-directed DNA polymerase activity"/>
    <property type="evidence" value="ECO:0007669"/>
    <property type="project" value="UniProtKB-KW"/>
</dbReference>
<dbReference type="SUPFAM" id="SSF56672">
    <property type="entry name" value="DNA/RNA polymerases"/>
    <property type="match status" value="1"/>
</dbReference>
<evidence type="ECO:0000256" key="7">
    <source>
        <dbReference type="ARBA" id="ARBA00023118"/>
    </source>
</evidence>
<dbReference type="InterPro" id="IPR000123">
    <property type="entry name" value="Reverse_transcriptase_msDNA"/>
</dbReference>
<evidence type="ECO:0000256" key="3">
    <source>
        <dbReference type="ARBA" id="ARBA00022695"/>
    </source>
</evidence>
<dbReference type="CDD" id="cd03487">
    <property type="entry name" value="RT_Bac_retron_II"/>
    <property type="match status" value="1"/>
</dbReference>
<dbReference type="PROSITE" id="PS50878">
    <property type="entry name" value="RT_POL"/>
    <property type="match status" value="1"/>
</dbReference>
<evidence type="ECO:0000256" key="8">
    <source>
        <dbReference type="ARBA" id="ARBA00034120"/>
    </source>
</evidence>
<evidence type="ECO:0000256" key="4">
    <source>
        <dbReference type="ARBA" id="ARBA00022723"/>
    </source>
</evidence>
<dbReference type="Pfam" id="PF13365">
    <property type="entry name" value="Trypsin_2"/>
    <property type="match status" value="1"/>
</dbReference>
<proteinExistence type="inferred from homology"/>
<dbReference type="Gene3D" id="2.40.10.120">
    <property type="match status" value="1"/>
</dbReference>
<evidence type="ECO:0000256" key="6">
    <source>
        <dbReference type="ARBA" id="ARBA00022918"/>
    </source>
</evidence>
<dbReference type="Pfam" id="PF00078">
    <property type="entry name" value="RVT_1"/>
    <property type="match status" value="1"/>
</dbReference>
<dbReference type="GO" id="GO:0006508">
    <property type="term" value="P:proteolysis"/>
    <property type="evidence" value="ECO:0007669"/>
    <property type="project" value="UniProtKB-KW"/>
</dbReference>
<sequence length="558" mass="62276">MNSRQDVATYLGISDARLCAILYGYCDRRRYTEFQIPKASGGHRKILAPPKRLKWLQSTLLRRLEGQYTPKVCVHGFVKNRSIVTNARVHCGRRLTASFDLEDFFPSIHIGRVKGIFKNPPFSFGEDASEVLAQICCCDDGKLPQGGVMSPYLSNLACRSLDNDLLRLSRQHRLRYSRYADDLTFSSNDRYFPHEVVELDVEQPQPGERLVELITSNDFRLNHSKMVFRTSTRRQEVTGLTVNAFPNVSRKFVRGIEAALSSWRRFGYDAAQAHFLEKYHEGGGSELSSVLRGRIAFLSMVRGKDDFIVRRLSREFNDLGQPSINVKPLTTARPSPRHNSRAEWQTWIRKYSEGVLHLLFTSPEGDPSCGTAFHIGKGTFATARHNVFTECGAVHDDLRLKHDGNEFVANVLAPLDADANTPDVALLSCNALSKLARIPTQVRLPELGEEIVAIGFPSIPQRNVTQVVHSGIVEALPVNYSDRLRFIQVSFQSGGGLSGGSLIDAGGNLLGVVVENVFMQAADAGGITAPSRPYGQAVPVEYLDDLLKSYDRQQRPIR</sequence>
<keyword evidence="4" id="KW-0479">Metal-binding</keyword>
<accession>A0A5C5XWA2</accession>
<dbReference type="InterPro" id="IPR000477">
    <property type="entry name" value="RT_dom"/>
</dbReference>
<keyword evidence="6" id="KW-0695">RNA-directed DNA polymerase</keyword>
<dbReference type="EC" id="2.7.7.49" evidence="1"/>
<comment type="caution">
    <text evidence="11">The sequence shown here is derived from an EMBL/GenBank/DDBJ whole genome shotgun (WGS) entry which is preliminary data.</text>
</comment>
<evidence type="ECO:0000256" key="2">
    <source>
        <dbReference type="ARBA" id="ARBA00022679"/>
    </source>
</evidence>
<dbReference type="GO" id="GO:0008233">
    <property type="term" value="F:peptidase activity"/>
    <property type="evidence" value="ECO:0007669"/>
    <property type="project" value="UniProtKB-KW"/>
</dbReference>
<dbReference type="InterPro" id="IPR051083">
    <property type="entry name" value="GrpII_Intron_Splice-Mob/Def"/>
</dbReference>
<gene>
    <name evidence="11" type="ORF">Pla123a_48130</name>
</gene>
<organism evidence="11 12">
    <name type="scientific">Posidoniimonas polymericola</name>
    <dbReference type="NCBI Taxonomy" id="2528002"/>
    <lineage>
        <taxon>Bacteria</taxon>
        <taxon>Pseudomonadati</taxon>
        <taxon>Planctomycetota</taxon>
        <taxon>Planctomycetia</taxon>
        <taxon>Pirellulales</taxon>
        <taxon>Lacipirellulaceae</taxon>
        <taxon>Posidoniimonas</taxon>
    </lineage>
</organism>
<evidence type="ECO:0000256" key="1">
    <source>
        <dbReference type="ARBA" id="ARBA00012493"/>
    </source>
</evidence>
<dbReference type="InterPro" id="IPR009003">
    <property type="entry name" value="Peptidase_S1_PA"/>
</dbReference>
<dbReference type="PANTHER" id="PTHR34047">
    <property type="entry name" value="NUCLEAR INTRON MATURASE 1, MITOCHONDRIAL-RELATED"/>
    <property type="match status" value="1"/>
</dbReference>
<dbReference type="SUPFAM" id="SSF50494">
    <property type="entry name" value="Trypsin-like serine proteases"/>
    <property type="match status" value="1"/>
</dbReference>